<evidence type="ECO:0000313" key="1">
    <source>
        <dbReference type="EMBL" id="NNB48883.1"/>
    </source>
</evidence>
<dbReference type="AlphaFoldDB" id="A0A9Q5B0V1"/>
<accession>A0A9Q5B0V1</accession>
<proteinExistence type="predicted"/>
<reference evidence="1 2" key="1">
    <citation type="journal article" date="2020" name="Front. Microbiol.">
        <title>Genetic Organization of the aprX-lipA2 Operon Affects the Proteolytic Potential of Pseudomonas Species in Milk.</title>
        <authorList>
            <person name="Maier C."/>
            <person name="Huptas C."/>
            <person name="von Neubeck M."/>
            <person name="Scherer S."/>
            <person name="Wenning M."/>
            <person name="Lucking G."/>
        </authorList>
    </citation>
    <scope>NUCLEOTIDE SEQUENCE [LARGE SCALE GENOMIC DNA]</scope>
    <source>
        <strain evidence="1 2">WS 5094</strain>
    </source>
</reference>
<comment type="caution">
    <text evidence="1">The sequence shown here is derived from an EMBL/GenBank/DDBJ whole genome shotgun (WGS) entry which is preliminary data.</text>
</comment>
<name>A0A9Q5B0V1_PSEFR</name>
<dbReference type="Proteomes" id="UP000564604">
    <property type="component" value="Unassembled WGS sequence"/>
</dbReference>
<gene>
    <name evidence="1" type="ORF">HBN89_06280</name>
</gene>
<dbReference type="EMBL" id="JAAQYX010000006">
    <property type="protein sequence ID" value="NNB48883.1"/>
    <property type="molecule type" value="Genomic_DNA"/>
</dbReference>
<evidence type="ECO:0000313" key="2">
    <source>
        <dbReference type="Proteomes" id="UP000564604"/>
    </source>
</evidence>
<organism evidence="1 2">
    <name type="scientific">Pseudomonas fragi</name>
    <dbReference type="NCBI Taxonomy" id="296"/>
    <lineage>
        <taxon>Bacteria</taxon>
        <taxon>Pseudomonadati</taxon>
        <taxon>Pseudomonadota</taxon>
        <taxon>Gammaproteobacteria</taxon>
        <taxon>Pseudomonadales</taxon>
        <taxon>Pseudomonadaceae</taxon>
        <taxon>Pseudomonas</taxon>
    </lineage>
</organism>
<dbReference type="RefSeq" id="WP_169907496.1">
    <property type="nucleotide sequence ID" value="NZ_JAAQYX010000006.1"/>
</dbReference>
<sequence>MKIFEVFIPGSFLDDSQGYSKDSATIFQLLRLAFHEANLAVELYSESNDWRRNGKDRSLMEEDRTGLERIGAEYKDLSSNGLGARHDRDFEVERLYKIEQWGRGRIPSEFKTAKTAIYSKAFVSALDSVGKLIVALSKENGAPQSVIAIADEFYAGIPGLVELRNSIQHIEDRAIGVFSYRAEPDDSSSRFFSSFVGDTFFATGRKGANDGVNISLETLEFTLYIINKVVASYHWVAQKQHWPSLDPWYR</sequence>
<protein>
    <submittedName>
        <fullName evidence="1">Uncharacterized protein</fullName>
    </submittedName>
</protein>